<proteinExistence type="predicted"/>
<dbReference type="Pfam" id="PF13439">
    <property type="entry name" value="Glyco_transf_4"/>
    <property type="match status" value="1"/>
</dbReference>
<evidence type="ECO:0000256" key="2">
    <source>
        <dbReference type="ARBA" id="ARBA00022679"/>
    </source>
</evidence>
<gene>
    <name evidence="5" type="ORF">IC621_22630</name>
</gene>
<dbReference type="SUPFAM" id="SSF53756">
    <property type="entry name" value="UDP-Glycosyltransferase/glycogen phosphorylase"/>
    <property type="match status" value="1"/>
</dbReference>
<protein>
    <submittedName>
        <fullName evidence="5">Glycosyltransferase family 4 protein</fullName>
    </submittedName>
</protein>
<comment type="caution">
    <text evidence="5">The sequence shown here is derived from an EMBL/GenBank/DDBJ whole genome shotgun (WGS) entry which is preliminary data.</text>
</comment>
<dbReference type="AlphaFoldDB" id="A0A926NSC0"/>
<dbReference type="InterPro" id="IPR001296">
    <property type="entry name" value="Glyco_trans_1"/>
</dbReference>
<dbReference type="GO" id="GO:0016757">
    <property type="term" value="F:glycosyltransferase activity"/>
    <property type="evidence" value="ECO:0007669"/>
    <property type="project" value="UniProtKB-KW"/>
</dbReference>
<feature type="domain" description="Glycosyl transferase family 1" evidence="3">
    <location>
        <begin position="193"/>
        <end position="351"/>
    </location>
</feature>
<sequence>MKICHLTSVHPSEDIRILIKECQSLAKAGHDVSLIVANHPSDTKYGVNIIGVKAASPNRFFKMVKGPISVYKQALKEDADVYHFHDPELMPVGLLLKKNRKKVIYDVHEDVPEQVLSKEWIPKPLRRLISKVVKAVEKYSSQRFDAVVAATPTIAGRFQTYNSSTATIHNFPILNELHNGAVEQGENHNSTSDGNVLYIGGITALRGIEEMMEAVEKINARRPARLLLAGKFAPASLEEAMKEKPGWKYVNHLGWLSRDQIKRYLSSSDVGLVLLHPEPRYVVSYPIKLFEYMSAGLPVIASNFPLWKEIVEGNQCGKCIDPLDTDAAADAIQWFLDNPEEAKQMGENGRRAIEEKYNWETESEHLIELYDHLSHT</sequence>
<evidence type="ECO:0000313" key="6">
    <source>
        <dbReference type="Proteomes" id="UP000626844"/>
    </source>
</evidence>
<dbReference type="EMBL" id="JACXAI010000041">
    <property type="protein sequence ID" value="MBD1383001.1"/>
    <property type="molecule type" value="Genomic_DNA"/>
</dbReference>
<dbReference type="Gene3D" id="3.40.50.2000">
    <property type="entry name" value="Glycogen Phosphorylase B"/>
    <property type="match status" value="2"/>
</dbReference>
<evidence type="ECO:0000259" key="3">
    <source>
        <dbReference type="Pfam" id="PF00534"/>
    </source>
</evidence>
<organism evidence="5 6">
    <name type="scientific">Metabacillus arenae</name>
    <dbReference type="NCBI Taxonomy" id="2771434"/>
    <lineage>
        <taxon>Bacteria</taxon>
        <taxon>Bacillati</taxon>
        <taxon>Bacillota</taxon>
        <taxon>Bacilli</taxon>
        <taxon>Bacillales</taxon>
        <taxon>Bacillaceae</taxon>
        <taxon>Metabacillus</taxon>
    </lineage>
</organism>
<dbReference type="Pfam" id="PF00534">
    <property type="entry name" value="Glycos_transf_1"/>
    <property type="match status" value="1"/>
</dbReference>
<evidence type="ECO:0000256" key="1">
    <source>
        <dbReference type="ARBA" id="ARBA00022676"/>
    </source>
</evidence>
<reference evidence="5" key="1">
    <citation type="submission" date="2020-09" db="EMBL/GenBank/DDBJ databases">
        <title>A novel bacterium of genus Bacillus, isolated from South China Sea.</title>
        <authorList>
            <person name="Huang H."/>
            <person name="Mo K."/>
            <person name="Hu Y."/>
        </authorList>
    </citation>
    <scope>NUCLEOTIDE SEQUENCE</scope>
    <source>
        <strain evidence="5">IB182487</strain>
    </source>
</reference>
<keyword evidence="2" id="KW-0808">Transferase</keyword>
<feature type="domain" description="Glycosyltransferase subfamily 4-like N-terminal" evidence="4">
    <location>
        <begin position="22"/>
        <end position="170"/>
    </location>
</feature>
<keyword evidence="6" id="KW-1185">Reference proteome</keyword>
<dbReference type="PANTHER" id="PTHR12526:SF629">
    <property type="entry name" value="TEICHURONIC ACID BIOSYNTHESIS GLYCOSYLTRANSFERASE TUAH-RELATED"/>
    <property type="match status" value="1"/>
</dbReference>
<accession>A0A926NSC0</accession>
<dbReference type="InterPro" id="IPR028098">
    <property type="entry name" value="Glyco_trans_4-like_N"/>
</dbReference>
<dbReference type="PANTHER" id="PTHR12526">
    <property type="entry name" value="GLYCOSYLTRANSFERASE"/>
    <property type="match status" value="1"/>
</dbReference>
<keyword evidence="1" id="KW-0328">Glycosyltransferase</keyword>
<dbReference type="CDD" id="cd03794">
    <property type="entry name" value="GT4_WbuB-like"/>
    <property type="match status" value="1"/>
</dbReference>
<name>A0A926NSC0_9BACI</name>
<dbReference type="RefSeq" id="WP_191161741.1">
    <property type="nucleotide sequence ID" value="NZ_JACXAI010000041.1"/>
</dbReference>
<evidence type="ECO:0000313" key="5">
    <source>
        <dbReference type="EMBL" id="MBD1383001.1"/>
    </source>
</evidence>
<dbReference type="Proteomes" id="UP000626844">
    <property type="component" value="Unassembled WGS sequence"/>
</dbReference>
<evidence type="ECO:0000259" key="4">
    <source>
        <dbReference type="Pfam" id="PF13439"/>
    </source>
</evidence>